<accession>A9RN30</accession>
<dbReference type="SUPFAM" id="SSF46689">
    <property type="entry name" value="Homeodomain-like"/>
    <property type="match status" value="1"/>
</dbReference>
<feature type="domain" description="HTH CENPB-type" evidence="8">
    <location>
        <begin position="95"/>
        <end position="168"/>
    </location>
</feature>
<evidence type="ECO:0000256" key="7">
    <source>
        <dbReference type="SAM" id="MobiDB-lite"/>
    </source>
</evidence>
<dbReference type="GO" id="GO:0003677">
    <property type="term" value="F:DNA binding"/>
    <property type="evidence" value="ECO:0007669"/>
    <property type="project" value="UniProtKB-KW"/>
</dbReference>
<dbReference type="Pfam" id="PF03221">
    <property type="entry name" value="HTH_Tnp_Tc5"/>
    <property type="match status" value="1"/>
</dbReference>
<reference evidence="9 11" key="2">
    <citation type="journal article" date="2018" name="Plant J.">
        <title>The Physcomitrella patens chromosome-scale assembly reveals moss genome structure and evolution.</title>
        <authorList>
            <person name="Lang D."/>
            <person name="Ullrich K.K."/>
            <person name="Murat F."/>
            <person name="Fuchs J."/>
            <person name="Jenkins J."/>
            <person name="Haas F.B."/>
            <person name="Piednoel M."/>
            <person name="Gundlach H."/>
            <person name="Van Bel M."/>
            <person name="Meyberg R."/>
            <person name="Vives C."/>
            <person name="Morata J."/>
            <person name="Symeonidi A."/>
            <person name="Hiss M."/>
            <person name="Muchero W."/>
            <person name="Kamisugi Y."/>
            <person name="Saleh O."/>
            <person name="Blanc G."/>
            <person name="Decker E.L."/>
            <person name="van Gessel N."/>
            <person name="Grimwood J."/>
            <person name="Hayes R.D."/>
            <person name="Graham S.W."/>
            <person name="Gunter L.E."/>
            <person name="McDaniel S.F."/>
            <person name="Hoernstein S.N.W."/>
            <person name="Larsson A."/>
            <person name="Li F.W."/>
            <person name="Perroud P.F."/>
            <person name="Phillips J."/>
            <person name="Ranjan P."/>
            <person name="Rokshar D.S."/>
            <person name="Rothfels C.J."/>
            <person name="Schneider L."/>
            <person name="Shu S."/>
            <person name="Stevenson D.W."/>
            <person name="Thummler F."/>
            <person name="Tillich M."/>
            <person name="Villarreal Aguilar J.C."/>
            <person name="Widiez T."/>
            <person name="Wong G.K."/>
            <person name="Wymore A."/>
            <person name="Zhang Y."/>
            <person name="Zimmer A.D."/>
            <person name="Quatrano R.S."/>
            <person name="Mayer K.F.X."/>
            <person name="Goodstein D."/>
            <person name="Casacuberta J.M."/>
            <person name="Vandepoele K."/>
            <person name="Reski R."/>
            <person name="Cuming A.C."/>
            <person name="Tuskan G.A."/>
            <person name="Maumus F."/>
            <person name="Salse J."/>
            <person name="Schmutz J."/>
            <person name="Rensing S.A."/>
        </authorList>
    </citation>
    <scope>NUCLEOTIDE SEQUENCE [LARGE SCALE GENOMIC DNA]</scope>
    <source>
        <strain evidence="10 11">cv. Gransden 2004</strain>
    </source>
</reference>
<protein>
    <recommendedName>
        <fullName evidence="8">HTH CENPB-type domain-containing protein</fullName>
    </recommendedName>
</protein>
<feature type="compositionally biased region" description="Basic and acidic residues" evidence="7">
    <location>
        <begin position="298"/>
        <end position="313"/>
    </location>
</feature>
<feature type="region of interest" description="Disordered" evidence="7">
    <location>
        <begin position="29"/>
        <end position="56"/>
    </location>
</feature>
<feature type="compositionally biased region" description="Polar residues" evidence="7">
    <location>
        <begin position="250"/>
        <end position="269"/>
    </location>
</feature>
<dbReference type="EnsemblPlants" id="Pp3c24_4020V3.1">
    <property type="protein sequence ID" value="Pp3c24_4020V3.1"/>
    <property type="gene ID" value="Pp3c24_4020"/>
</dbReference>
<evidence type="ECO:0000256" key="6">
    <source>
        <dbReference type="SAM" id="Coils"/>
    </source>
</evidence>
<dbReference type="RefSeq" id="XP_024364273.1">
    <property type="nucleotide sequence ID" value="XM_024508505.2"/>
</dbReference>
<feature type="region of interest" description="Disordered" evidence="7">
    <location>
        <begin position="282"/>
        <end position="337"/>
    </location>
</feature>
<proteinExistence type="predicted"/>
<keyword evidence="4" id="KW-0472">Membrane</keyword>
<dbReference type="RefSeq" id="XP_024364272.1">
    <property type="nucleotide sequence ID" value="XM_024508504.2"/>
</dbReference>
<keyword evidence="2" id="KW-1133">Transmembrane helix</keyword>
<dbReference type="EMBL" id="ABEU02000024">
    <property type="protein sequence ID" value="PNR27998.1"/>
    <property type="molecule type" value="Genomic_DNA"/>
</dbReference>
<organism evidence="9">
    <name type="scientific">Physcomitrium patens</name>
    <name type="common">Spreading-leaved earth moss</name>
    <name type="synonym">Physcomitrella patens</name>
    <dbReference type="NCBI Taxonomy" id="3218"/>
    <lineage>
        <taxon>Eukaryota</taxon>
        <taxon>Viridiplantae</taxon>
        <taxon>Streptophyta</taxon>
        <taxon>Embryophyta</taxon>
        <taxon>Bryophyta</taxon>
        <taxon>Bryophytina</taxon>
        <taxon>Bryopsida</taxon>
        <taxon>Funariidae</taxon>
        <taxon>Funariales</taxon>
        <taxon>Funariaceae</taxon>
        <taxon>Physcomitrium</taxon>
    </lineage>
</organism>
<reference evidence="9 11" key="1">
    <citation type="journal article" date="2008" name="Science">
        <title>The Physcomitrella genome reveals evolutionary insights into the conquest of land by plants.</title>
        <authorList>
            <person name="Rensing S."/>
            <person name="Lang D."/>
            <person name="Zimmer A."/>
            <person name="Terry A."/>
            <person name="Salamov A."/>
            <person name="Shapiro H."/>
            <person name="Nishiyama T."/>
            <person name="Perroud P.-F."/>
            <person name="Lindquist E."/>
            <person name="Kamisugi Y."/>
            <person name="Tanahashi T."/>
            <person name="Sakakibara K."/>
            <person name="Fujita T."/>
            <person name="Oishi K."/>
            <person name="Shin-I T."/>
            <person name="Kuroki Y."/>
            <person name="Toyoda A."/>
            <person name="Suzuki Y."/>
            <person name="Hashimoto A."/>
            <person name="Yamaguchi K."/>
            <person name="Sugano A."/>
            <person name="Kohara Y."/>
            <person name="Fujiyama A."/>
            <person name="Anterola A."/>
            <person name="Aoki S."/>
            <person name="Ashton N."/>
            <person name="Barbazuk W.B."/>
            <person name="Barker E."/>
            <person name="Bennetzen J."/>
            <person name="Bezanilla M."/>
            <person name="Blankenship R."/>
            <person name="Cho S.H."/>
            <person name="Dutcher S."/>
            <person name="Estelle M."/>
            <person name="Fawcett J.A."/>
            <person name="Gundlach H."/>
            <person name="Hanada K."/>
            <person name="Heyl A."/>
            <person name="Hicks K.A."/>
            <person name="Hugh J."/>
            <person name="Lohr M."/>
            <person name="Mayer K."/>
            <person name="Melkozernov A."/>
            <person name="Murata T."/>
            <person name="Nelson D."/>
            <person name="Pils B."/>
            <person name="Prigge M."/>
            <person name="Reiss B."/>
            <person name="Renner T."/>
            <person name="Rombauts S."/>
            <person name="Rushton P."/>
            <person name="Sanderfoot A."/>
            <person name="Schween G."/>
            <person name="Shiu S.-H."/>
            <person name="Stueber K."/>
            <person name="Theodoulou F.L."/>
            <person name="Tu H."/>
            <person name="Van de Peer Y."/>
            <person name="Verrier P.J."/>
            <person name="Waters E."/>
            <person name="Wood A."/>
            <person name="Yang L."/>
            <person name="Cove D."/>
            <person name="Cuming A."/>
            <person name="Hasebe M."/>
            <person name="Lucas S."/>
            <person name="Mishler D.B."/>
            <person name="Reski R."/>
            <person name="Grigoriev I."/>
            <person name="Quatrano R.S."/>
            <person name="Boore J.L."/>
        </authorList>
    </citation>
    <scope>NUCLEOTIDE SEQUENCE [LARGE SCALE GENOMIC DNA]</scope>
    <source>
        <strain evidence="10 11">cv. Gransden 2004</strain>
    </source>
</reference>
<evidence type="ECO:0000256" key="5">
    <source>
        <dbReference type="ARBA" id="ARBA00023242"/>
    </source>
</evidence>
<dbReference type="InterPro" id="IPR007889">
    <property type="entry name" value="HTH_Psq"/>
</dbReference>
<dbReference type="STRING" id="3218.A9RN30"/>
<keyword evidence="5" id="KW-0539">Nucleus</keyword>
<dbReference type="InterPro" id="IPR028143">
    <property type="entry name" value="Get2/sif1"/>
</dbReference>
<dbReference type="Gramene" id="Pp3c24_4020V3.1">
    <property type="protein sequence ID" value="Pp3c24_4020V3.1"/>
    <property type="gene ID" value="Pp3c24_4020"/>
</dbReference>
<evidence type="ECO:0000313" key="10">
    <source>
        <dbReference type="EnsemblPlants" id="Pp3c24_4020V3.1"/>
    </source>
</evidence>
<sequence length="430" mass="47304">MIEQEGDAAGRDFSVVAWGTQGEGAEVKDMRGGMTQAKRGSSRRIQQRGNWSEESMKEAIKEVKKGTASIGKIGEKYGIPESSIRDWLTGKTSSKKKGPRTVLTKEEEDSMVDWCLEMQRNGHPITFYMLRRKVADVCQGRETPFRNGVPGKSWMDWFRKRHPTVMIEAAHALKGKKRSDTPRALLDGLIAREEEDAVNRDLFGAAGSEPSPMDSHDPRDIMLQLMQQEPHMDGQLQAQIPNQMQNQMQTPMSAQMQGHLSGQISSQLPTQLTPQLAPSRGLEAVNQEESTPGYEPWKGQERGDQDHERDEAGRNGFDSEDSGSFPSSNSNPGGRRWTEFVEGMAGLERAIRESEERKDRRLERQLEANERIATSLIVALGQVSECLRTIGSRGMGGGDLGQAVSALGNLGGLSAELSAGLSGGLGDQQP</sequence>
<keyword evidence="6" id="KW-0175">Coiled coil</keyword>
<dbReference type="PANTHER" id="PTHR28263">
    <property type="entry name" value="GOLGI TO ER TRAFFIC PROTEIN 2"/>
    <property type="match status" value="1"/>
</dbReference>
<dbReference type="OrthoDB" id="7614779at2759"/>
<dbReference type="eggNOG" id="ENOG502R8WG">
    <property type="taxonomic scope" value="Eukaryota"/>
</dbReference>
<reference evidence="10" key="3">
    <citation type="submission" date="2020-12" db="UniProtKB">
        <authorList>
            <consortium name="EnsemblPlants"/>
        </authorList>
    </citation>
    <scope>IDENTIFICATION</scope>
</reference>
<dbReference type="GeneID" id="112276801"/>
<feature type="compositionally biased region" description="Low complexity" evidence="7">
    <location>
        <begin position="322"/>
        <end position="334"/>
    </location>
</feature>
<feature type="region of interest" description="Disordered" evidence="7">
    <location>
        <begin position="248"/>
        <end position="269"/>
    </location>
</feature>
<dbReference type="AlphaFoldDB" id="A9RN30"/>
<keyword evidence="3" id="KW-0238">DNA-binding</keyword>
<evidence type="ECO:0000313" key="9">
    <source>
        <dbReference type="EMBL" id="PNR27998.1"/>
    </source>
</evidence>
<dbReference type="HOGENOM" id="CLU_671562_0_0_1"/>
<evidence type="ECO:0000259" key="8">
    <source>
        <dbReference type="PROSITE" id="PS51253"/>
    </source>
</evidence>
<evidence type="ECO:0000313" key="11">
    <source>
        <dbReference type="Proteomes" id="UP000006727"/>
    </source>
</evidence>
<keyword evidence="1" id="KW-0812">Transmembrane</keyword>
<evidence type="ECO:0000256" key="2">
    <source>
        <dbReference type="ARBA" id="ARBA00022989"/>
    </source>
</evidence>
<evidence type="ECO:0000256" key="4">
    <source>
        <dbReference type="ARBA" id="ARBA00023136"/>
    </source>
</evidence>
<dbReference type="SMART" id="SM00674">
    <property type="entry name" value="CENPB"/>
    <property type="match status" value="1"/>
</dbReference>
<feature type="coiled-coil region" evidence="6">
    <location>
        <begin position="344"/>
        <end position="372"/>
    </location>
</feature>
<dbReference type="Gene3D" id="1.10.10.60">
    <property type="entry name" value="Homeodomain-like"/>
    <property type="match status" value="1"/>
</dbReference>
<dbReference type="InterPro" id="IPR006600">
    <property type="entry name" value="HTH_CenpB_DNA-bd_dom"/>
</dbReference>
<name>A9RN30_PHYPA</name>
<dbReference type="Pfam" id="PF05225">
    <property type="entry name" value="HTH_psq"/>
    <property type="match status" value="1"/>
</dbReference>
<evidence type="ECO:0000256" key="3">
    <source>
        <dbReference type="ARBA" id="ARBA00023125"/>
    </source>
</evidence>
<evidence type="ECO:0000256" key="1">
    <source>
        <dbReference type="ARBA" id="ARBA00022692"/>
    </source>
</evidence>
<dbReference type="Proteomes" id="UP000006727">
    <property type="component" value="Chromosome 24"/>
</dbReference>
<dbReference type="InterPro" id="IPR009057">
    <property type="entry name" value="Homeodomain-like_sf"/>
</dbReference>
<dbReference type="PANTHER" id="PTHR28263:SF1">
    <property type="entry name" value="GOLGI TO ER TRAFFIC PROTEIN 2"/>
    <property type="match status" value="1"/>
</dbReference>
<dbReference type="PROSITE" id="PS51253">
    <property type="entry name" value="HTH_CENPB"/>
    <property type="match status" value="1"/>
</dbReference>
<gene>
    <name evidence="10" type="primary">LOC112276801</name>
    <name evidence="9" type="ORF">PHYPA_028590</name>
</gene>
<dbReference type="PaxDb" id="3218-PP1S18_92V6.1"/>
<keyword evidence="11" id="KW-1185">Reference proteome</keyword>